<protein>
    <recommendedName>
        <fullName evidence="6">Cell surface protein</fullName>
    </recommendedName>
</protein>
<proteinExistence type="predicted"/>
<feature type="chain" id="PRO_5045545170" description="Cell surface protein" evidence="3">
    <location>
        <begin position="29"/>
        <end position="264"/>
    </location>
</feature>
<evidence type="ECO:0000256" key="3">
    <source>
        <dbReference type="SAM" id="SignalP"/>
    </source>
</evidence>
<evidence type="ECO:0000313" key="5">
    <source>
        <dbReference type="Proteomes" id="UP001302696"/>
    </source>
</evidence>
<feature type="signal peptide" evidence="3">
    <location>
        <begin position="1"/>
        <end position="28"/>
    </location>
</feature>
<evidence type="ECO:0000313" key="4">
    <source>
        <dbReference type="EMBL" id="WPC21077.1"/>
    </source>
</evidence>
<accession>A0ABZ0Q4N2</accession>
<organism evidence="4 5">
    <name type="scientific">Pediococcus inopinatus</name>
    <dbReference type="NCBI Taxonomy" id="114090"/>
    <lineage>
        <taxon>Bacteria</taxon>
        <taxon>Bacillati</taxon>
        <taxon>Bacillota</taxon>
        <taxon>Bacilli</taxon>
        <taxon>Lactobacillales</taxon>
        <taxon>Lactobacillaceae</taxon>
        <taxon>Pediococcus</taxon>
    </lineage>
</organism>
<evidence type="ECO:0000256" key="2">
    <source>
        <dbReference type="SAM" id="Phobius"/>
    </source>
</evidence>
<evidence type="ECO:0000256" key="1">
    <source>
        <dbReference type="SAM" id="MobiDB-lite"/>
    </source>
</evidence>
<keyword evidence="5" id="KW-1185">Reference proteome</keyword>
<keyword evidence="3" id="KW-0732">Signal</keyword>
<feature type="region of interest" description="Disordered" evidence="1">
    <location>
        <begin position="32"/>
        <end position="55"/>
    </location>
</feature>
<gene>
    <name evidence="4" type="ORF">N6G96_07205</name>
</gene>
<dbReference type="Gene3D" id="2.60.40.740">
    <property type="match status" value="1"/>
</dbReference>
<sequence>MKKGMRRKLATGVTAVLSTMMFMTPVFASTSSATTASSSSSSVATSSSSTDLSKDFSLPKSTKLVKSKFANRGSVVTFDLFFQVGNQETSKSLELVDPLNSNFQFLKTKVFYNKIDADGNSQTVDVTDEGKAAFDSKTNTTNWKANNASDWFGQTLDMRVKVKVNKQVDLSKIPNQGYSLVNGKKIPTNTVNVETLKPANPKPVVKTPTPTVTKQAKVAQPAKEGLLPQTKQMIENHPWIAAIGAVIIVLAGVTLWRNKKRGGK</sequence>
<keyword evidence="2" id="KW-0812">Transmembrane</keyword>
<dbReference type="EMBL" id="CP104778">
    <property type="protein sequence ID" value="WPC21077.1"/>
    <property type="molecule type" value="Genomic_DNA"/>
</dbReference>
<name>A0ABZ0Q4N2_9LACO</name>
<feature type="compositionally biased region" description="Low complexity" evidence="1">
    <location>
        <begin position="32"/>
        <end position="50"/>
    </location>
</feature>
<feature type="transmembrane region" description="Helical" evidence="2">
    <location>
        <begin position="239"/>
        <end position="256"/>
    </location>
</feature>
<evidence type="ECO:0008006" key="6">
    <source>
        <dbReference type="Google" id="ProtNLM"/>
    </source>
</evidence>
<dbReference type="RefSeq" id="WP_323707370.1">
    <property type="nucleotide sequence ID" value="NZ_CP104774.1"/>
</dbReference>
<dbReference type="Proteomes" id="UP001302696">
    <property type="component" value="Chromosome"/>
</dbReference>
<keyword evidence="2" id="KW-1133">Transmembrane helix</keyword>
<reference evidence="5" key="1">
    <citation type="submission" date="2024-06" db="EMBL/GenBank/DDBJ databases">
        <authorList>
            <person name="Chang H.C."/>
            <person name="Mun S.Y."/>
        </authorList>
    </citation>
    <scope>NUCLEOTIDE SEQUENCE [LARGE SCALE GENOMIC DNA]</scope>
    <source>
        <strain evidence="5">KT1</strain>
    </source>
</reference>
<keyword evidence="2" id="KW-0472">Membrane</keyword>